<dbReference type="InterPro" id="IPR016024">
    <property type="entry name" value="ARM-type_fold"/>
</dbReference>
<reference evidence="2" key="1">
    <citation type="submission" date="2016-11" db="EMBL/GenBank/DDBJ databases">
        <authorList>
            <person name="Varghese N."/>
            <person name="Submissions S."/>
        </authorList>
    </citation>
    <scope>NUCLEOTIDE SEQUENCE [LARGE SCALE GENOMIC DNA]</scope>
    <source>
        <strain evidence="2">DSM 11792</strain>
    </source>
</reference>
<dbReference type="Gene3D" id="1.25.10.10">
    <property type="entry name" value="Leucine-rich Repeat Variant"/>
    <property type="match status" value="1"/>
</dbReference>
<dbReference type="EMBL" id="FQUW01000014">
    <property type="protein sequence ID" value="SHF07602.1"/>
    <property type="molecule type" value="Genomic_DNA"/>
</dbReference>
<evidence type="ECO:0000313" key="1">
    <source>
        <dbReference type="EMBL" id="SHF07602.1"/>
    </source>
</evidence>
<dbReference type="SUPFAM" id="SSF48371">
    <property type="entry name" value="ARM repeat"/>
    <property type="match status" value="1"/>
</dbReference>
<keyword evidence="2" id="KW-1185">Reference proteome</keyword>
<dbReference type="RefSeq" id="WP_073164518.1">
    <property type="nucleotide sequence ID" value="NZ_FQUW01000014.1"/>
</dbReference>
<protein>
    <recommendedName>
        <fullName evidence="3">PBS lyase</fullName>
    </recommendedName>
</protein>
<dbReference type="InterPro" id="IPR011989">
    <property type="entry name" value="ARM-like"/>
</dbReference>
<gene>
    <name evidence="1" type="ORF">SAMN02745218_01403</name>
</gene>
<dbReference type="OrthoDB" id="9774367at2"/>
<evidence type="ECO:0000313" key="2">
    <source>
        <dbReference type="Proteomes" id="UP000184196"/>
    </source>
</evidence>
<organism evidence="1 2">
    <name type="scientific">Desulfofundulus australicus DSM 11792</name>
    <dbReference type="NCBI Taxonomy" id="1121425"/>
    <lineage>
        <taxon>Bacteria</taxon>
        <taxon>Bacillati</taxon>
        <taxon>Bacillota</taxon>
        <taxon>Clostridia</taxon>
        <taxon>Eubacteriales</taxon>
        <taxon>Peptococcaceae</taxon>
        <taxon>Desulfofundulus</taxon>
    </lineage>
</organism>
<accession>A0A1M4YQ22</accession>
<dbReference type="NCBIfam" id="NF045662">
    <property type="entry name" value="DVU0298_fam"/>
    <property type="match status" value="1"/>
</dbReference>
<proteinExistence type="predicted"/>
<sequence>MRGKPPVKDYVQAPVCPFCGEKIERPREVVTTAGSPGMPVGSCPCGAVYAFDISGRNLGSAFIEALVFACNMDWDLAWELLPDRDYREKIVENYDPENHLLIPGGFFEGRKITGALYFIRLNRDLPETGRVAVRGRAVTGIRKKAGEKAASRKISKKELEAWVKDYRVEEVLQAASRDHKILWLLRRLFSAADVLLRMRAADLAGKAAGIIAGENPAQVAEFLKALLNSLSDTGTSSWATLDAAGEIISCAPDKFAGYLPTLIPFLREDHLKADVLRALWKVAAVKPELLQGFTGHLASLLDDDRPEVRGYAILILGALKETGVKRELEALLGDNAEITVYEDGQLNNRRVGQLAEEVLKNMNRI</sequence>
<evidence type="ECO:0008006" key="3">
    <source>
        <dbReference type="Google" id="ProtNLM"/>
    </source>
</evidence>
<name>A0A1M4YQ22_9FIRM</name>
<dbReference type="InterPro" id="IPR054701">
    <property type="entry name" value="DVU0298-like"/>
</dbReference>
<dbReference type="Proteomes" id="UP000184196">
    <property type="component" value="Unassembled WGS sequence"/>
</dbReference>
<dbReference type="AlphaFoldDB" id="A0A1M4YQ22"/>